<name>A0AAE0Y1A4_9GAST</name>
<evidence type="ECO:0000313" key="2">
    <source>
        <dbReference type="Proteomes" id="UP001283361"/>
    </source>
</evidence>
<accession>A0AAE0Y1A4</accession>
<keyword evidence="2" id="KW-1185">Reference proteome</keyword>
<organism evidence="1 2">
    <name type="scientific">Elysia crispata</name>
    <name type="common">lettuce slug</name>
    <dbReference type="NCBI Taxonomy" id="231223"/>
    <lineage>
        <taxon>Eukaryota</taxon>
        <taxon>Metazoa</taxon>
        <taxon>Spiralia</taxon>
        <taxon>Lophotrochozoa</taxon>
        <taxon>Mollusca</taxon>
        <taxon>Gastropoda</taxon>
        <taxon>Heterobranchia</taxon>
        <taxon>Euthyneura</taxon>
        <taxon>Panpulmonata</taxon>
        <taxon>Sacoglossa</taxon>
        <taxon>Placobranchoidea</taxon>
        <taxon>Plakobranchidae</taxon>
        <taxon>Elysia</taxon>
    </lineage>
</organism>
<proteinExistence type="predicted"/>
<gene>
    <name evidence="1" type="ORF">RRG08_005415</name>
</gene>
<dbReference type="EMBL" id="JAWDGP010007160">
    <property type="protein sequence ID" value="KAK3729042.1"/>
    <property type="molecule type" value="Genomic_DNA"/>
</dbReference>
<reference evidence="1" key="1">
    <citation type="journal article" date="2023" name="G3 (Bethesda)">
        <title>A reference genome for the long-term kleptoplast-retaining sea slug Elysia crispata morphotype clarki.</title>
        <authorList>
            <person name="Eastman K.E."/>
            <person name="Pendleton A.L."/>
            <person name="Shaikh M.A."/>
            <person name="Suttiyut T."/>
            <person name="Ogas R."/>
            <person name="Tomko P."/>
            <person name="Gavelis G."/>
            <person name="Widhalm J.R."/>
            <person name="Wisecaver J.H."/>
        </authorList>
    </citation>
    <scope>NUCLEOTIDE SEQUENCE</scope>
    <source>
        <strain evidence="1">ECLA1</strain>
    </source>
</reference>
<evidence type="ECO:0000313" key="1">
    <source>
        <dbReference type="EMBL" id="KAK3729042.1"/>
    </source>
</evidence>
<sequence>MPNTTFRVLTGDHALRKSVFSQSYFGHRLVRKAQGRVIFCRLRGLGSSICRCLVAYIKQGVPGLSRFSESEPVEQVVSSAASNELANATVLTQSSPRSPASTAAQPG</sequence>
<dbReference type="AlphaFoldDB" id="A0AAE0Y1A4"/>
<dbReference type="Proteomes" id="UP001283361">
    <property type="component" value="Unassembled WGS sequence"/>
</dbReference>
<protein>
    <submittedName>
        <fullName evidence="1">Uncharacterized protein</fullName>
    </submittedName>
</protein>
<comment type="caution">
    <text evidence="1">The sequence shown here is derived from an EMBL/GenBank/DDBJ whole genome shotgun (WGS) entry which is preliminary data.</text>
</comment>